<dbReference type="SUPFAM" id="SSF51556">
    <property type="entry name" value="Metallo-dependent hydrolases"/>
    <property type="match status" value="1"/>
</dbReference>
<accession>A0ABV2QD07</accession>
<dbReference type="EMBL" id="JBEPSH010000007">
    <property type="protein sequence ID" value="MET4578428.1"/>
    <property type="molecule type" value="Genomic_DNA"/>
</dbReference>
<evidence type="ECO:0000313" key="1">
    <source>
        <dbReference type="EMBL" id="MET4578428.1"/>
    </source>
</evidence>
<dbReference type="InterPro" id="IPR046249">
    <property type="entry name" value="DUF6282"/>
</dbReference>
<dbReference type="InterPro" id="IPR032466">
    <property type="entry name" value="Metal_Hydrolase"/>
</dbReference>
<keyword evidence="2" id="KW-1185">Reference proteome</keyword>
<dbReference type="Proteomes" id="UP001549320">
    <property type="component" value="Unassembled WGS sequence"/>
</dbReference>
<gene>
    <name evidence="1" type="ORF">ABIE13_003544</name>
</gene>
<proteinExistence type="predicted"/>
<evidence type="ECO:0000313" key="2">
    <source>
        <dbReference type="Proteomes" id="UP001549320"/>
    </source>
</evidence>
<evidence type="ECO:0008006" key="3">
    <source>
        <dbReference type="Google" id="ProtNLM"/>
    </source>
</evidence>
<organism evidence="1 2">
    <name type="scientific">Ottowia thiooxydans</name>
    <dbReference type="NCBI Taxonomy" id="219182"/>
    <lineage>
        <taxon>Bacteria</taxon>
        <taxon>Pseudomonadati</taxon>
        <taxon>Pseudomonadota</taxon>
        <taxon>Betaproteobacteria</taxon>
        <taxon>Burkholderiales</taxon>
        <taxon>Comamonadaceae</taxon>
        <taxon>Ottowia</taxon>
    </lineage>
</organism>
<sequence>MSNLTTEANKQWRQTDPGLPDRLLEGAVDLHCHSGPSVMPRYFDHCDAMEEASSVGMRALLIKDHYYSATPVTELLNKRFAHLKVTLLSGVPLNNTSGGLNIYAVEHGIKLGAKLVWMPTFSSKNHLDHHKQDEKFKDKFPQTKKTMLDPTPLTVVDSQGKLLPEVLPILDMIAENDIVLSSGHLHISEIWPLFEEAKRRGVNRLLCNHPTYVIDATLDDIKRLVGMGVYVEHSMCMFVPGSKFKFYDPVELQAMIVAGTVDRTILGSDLGQLGNPRLVDGFRNVIETCLDLGYGEADVRKMVSTNAATLVGLNLST</sequence>
<dbReference type="RefSeq" id="WP_354445678.1">
    <property type="nucleotide sequence ID" value="NZ_JBEPSH010000007.1"/>
</dbReference>
<reference evidence="1 2" key="1">
    <citation type="submission" date="2024-06" db="EMBL/GenBank/DDBJ databases">
        <title>Sorghum-associated microbial communities from plants grown in Nebraska, USA.</title>
        <authorList>
            <person name="Schachtman D."/>
        </authorList>
    </citation>
    <scope>NUCLEOTIDE SEQUENCE [LARGE SCALE GENOMIC DNA]</scope>
    <source>
        <strain evidence="1 2">2709</strain>
    </source>
</reference>
<comment type="caution">
    <text evidence="1">The sequence shown here is derived from an EMBL/GenBank/DDBJ whole genome shotgun (WGS) entry which is preliminary data.</text>
</comment>
<protein>
    <recommendedName>
        <fullName evidence="3">Amidohydrolase-related domain-containing protein</fullName>
    </recommendedName>
</protein>
<dbReference type="Pfam" id="PF19799">
    <property type="entry name" value="DUF6282"/>
    <property type="match status" value="1"/>
</dbReference>
<name>A0ABV2QD07_9BURK</name>